<dbReference type="RefSeq" id="WP_221286544.1">
    <property type="nucleotide sequence ID" value="NZ_AP024597.1"/>
</dbReference>
<keyword evidence="2" id="KW-1185">Reference proteome</keyword>
<accession>A0A8D5ZF99</accession>
<dbReference type="Proteomes" id="UP000825123">
    <property type="component" value="Chromosome"/>
</dbReference>
<dbReference type="AlphaFoldDB" id="A0A8D5ZF99"/>
<dbReference type="EMBL" id="AP024597">
    <property type="protein sequence ID" value="BCU70138.1"/>
    <property type="molecule type" value="Genomic_DNA"/>
</dbReference>
<reference evidence="1 2" key="1">
    <citation type="submission" date="2021-04" db="EMBL/GenBank/DDBJ databases">
        <title>Complete genome sequence of Stygiolobus sp. KN-1.</title>
        <authorList>
            <person name="Nakamura K."/>
            <person name="Sakai H."/>
            <person name="Kurosawa N."/>
        </authorList>
    </citation>
    <scope>NUCLEOTIDE SEQUENCE [LARGE SCALE GENOMIC DNA]</scope>
    <source>
        <strain evidence="1 2">KN-1</strain>
    </source>
</reference>
<gene>
    <name evidence="1" type="ORF">KN1_14350</name>
</gene>
<organism evidence="1 2">
    <name type="scientific">Stygiolobus caldivivus</name>
    <dbReference type="NCBI Taxonomy" id="2824673"/>
    <lineage>
        <taxon>Archaea</taxon>
        <taxon>Thermoproteota</taxon>
        <taxon>Thermoprotei</taxon>
        <taxon>Sulfolobales</taxon>
        <taxon>Sulfolobaceae</taxon>
        <taxon>Stygiolobus</taxon>
    </lineage>
</organism>
<name>A0A8D5ZF99_9CREN</name>
<sequence>MVFIAEYNLSNHLSLFKERKINVDKNVPYYAKKAAVKTKHPLNNTYAKFLPECATTARRKGSGVYFNWSAEDAVLDVLAKDYERRDTGVRIFTDIRLFYDDIKYTPDAVILNAACSRKAKYIIEVKTTMRPEKGNRSPSKKYCILKIGALQALRNASALVKAGVVDEVLPKVVYAEFIPVKYDPARRMMRIVLMNPEVYSVGLDDVFKVDRELADIIYGILGGDRDDLLTR</sequence>
<dbReference type="GeneID" id="66163151"/>
<proteinExistence type="predicted"/>
<protein>
    <submittedName>
        <fullName evidence="1">Uncharacterized protein</fullName>
    </submittedName>
</protein>
<evidence type="ECO:0000313" key="1">
    <source>
        <dbReference type="EMBL" id="BCU70138.1"/>
    </source>
</evidence>
<evidence type="ECO:0000313" key="2">
    <source>
        <dbReference type="Proteomes" id="UP000825123"/>
    </source>
</evidence>
<dbReference type="KEGG" id="csty:KN1_14350"/>